<protein>
    <recommendedName>
        <fullName evidence="3">Lipoprotein</fullName>
    </recommendedName>
</protein>
<dbReference type="EMBL" id="JBHUFD010000001">
    <property type="protein sequence ID" value="MFD1871282.1"/>
    <property type="molecule type" value="Genomic_DNA"/>
</dbReference>
<proteinExistence type="predicted"/>
<gene>
    <name evidence="1" type="ORF">ACFSDX_02510</name>
</gene>
<dbReference type="Proteomes" id="UP001597197">
    <property type="component" value="Unassembled WGS sequence"/>
</dbReference>
<comment type="caution">
    <text evidence="1">The sequence shown here is derived from an EMBL/GenBank/DDBJ whole genome shotgun (WGS) entry which is preliminary data.</text>
</comment>
<keyword evidence="2" id="KW-1185">Reference proteome</keyword>
<evidence type="ECO:0000313" key="1">
    <source>
        <dbReference type="EMBL" id="MFD1871282.1"/>
    </source>
</evidence>
<organism evidence="1 2">
    <name type="scientific">Hymenobacter bucti</name>
    <dbReference type="NCBI Taxonomy" id="1844114"/>
    <lineage>
        <taxon>Bacteria</taxon>
        <taxon>Pseudomonadati</taxon>
        <taxon>Bacteroidota</taxon>
        <taxon>Cytophagia</taxon>
        <taxon>Cytophagales</taxon>
        <taxon>Hymenobacteraceae</taxon>
        <taxon>Hymenobacter</taxon>
    </lineage>
</organism>
<accession>A0ABW4QP22</accession>
<name>A0ABW4QP22_9BACT</name>
<evidence type="ECO:0008006" key="3">
    <source>
        <dbReference type="Google" id="ProtNLM"/>
    </source>
</evidence>
<reference evidence="2" key="1">
    <citation type="journal article" date="2019" name="Int. J. Syst. Evol. Microbiol.">
        <title>The Global Catalogue of Microorganisms (GCM) 10K type strain sequencing project: providing services to taxonomists for standard genome sequencing and annotation.</title>
        <authorList>
            <consortium name="The Broad Institute Genomics Platform"/>
            <consortium name="The Broad Institute Genome Sequencing Center for Infectious Disease"/>
            <person name="Wu L."/>
            <person name="Ma J."/>
        </authorList>
    </citation>
    <scope>NUCLEOTIDE SEQUENCE [LARGE SCALE GENOMIC DNA]</scope>
    <source>
        <strain evidence="2">CGMCC 1.15795</strain>
    </source>
</reference>
<evidence type="ECO:0000313" key="2">
    <source>
        <dbReference type="Proteomes" id="UP001597197"/>
    </source>
</evidence>
<dbReference type="PROSITE" id="PS51257">
    <property type="entry name" value="PROKAR_LIPOPROTEIN"/>
    <property type="match status" value="1"/>
</dbReference>
<dbReference type="RefSeq" id="WP_382311625.1">
    <property type="nucleotide sequence ID" value="NZ_JBHUFD010000001.1"/>
</dbReference>
<sequence length="144" mass="15229">MKRTFLVLLVGGLLACKKTAGPADSAPAIGQPFELGLQKAATLSGSGGPISLTLTEVHEARCPSGMQCIWAGYAAVAVQLSDATGIPQTARISLLNKYLPTYTLDSVSVELNQKTYWLRLLEVTPYPGTNGGQLTTAKLRLRPA</sequence>